<comment type="caution">
    <text evidence="5">The sequence shown here is derived from an EMBL/GenBank/DDBJ whole genome shotgun (WGS) entry which is preliminary data.</text>
</comment>
<keyword evidence="2" id="KW-0808">Transferase</keyword>
<protein>
    <recommendedName>
        <fullName evidence="4">Methyltransferase domain-containing protein</fullName>
    </recommendedName>
</protein>
<evidence type="ECO:0000259" key="4">
    <source>
        <dbReference type="Pfam" id="PF13649"/>
    </source>
</evidence>
<keyword evidence="6" id="KW-1185">Reference proteome</keyword>
<dbReference type="InterPro" id="IPR041698">
    <property type="entry name" value="Methyltransf_25"/>
</dbReference>
<dbReference type="Pfam" id="PF13649">
    <property type="entry name" value="Methyltransf_25"/>
    <property type="match status" value="1"/>
</dbReference>
<dbReference type="InterPro" id="IPR029063">
    <property type="entry name" value="SAM-dependent_MTases_sf"/>
</dbReference>
<evidence type="ECO:0000313" key="5">
    <source>
        <dbReference type="EMBL" id="GAA3564834.1"/>
    </source>
</evidence>
<dbReference type="Proteomes" id="UP001500767">
    <property type="component" value="Unassembled WGS sequence"/>
</dbReference>
<dbReference type="PANTHER" id="PTHR43464:SF19">
    <property type="entry name" value="UBIQUINONE BIOSYNTHESIS O-METHYLTRANSFERASE, MITOCHONDRIAL"/>
    <property type="match status" value="1"/>
</dbReference>
<gene>
    <name evidence="5" type="ORF">GCM10022197_20670</name>
</gene>
<dbReference type="Gene3D" id="2.20.130.10">
    <property type="entry name" value="CAC2371-like domains"/>
    <property type="match status" value="1"/>
</dbReference>
<dbReference type="RefSeq" id="WP_204910746.1">
    <property type="nucleotide sequence ID" value="NZ_BAAAYR010000002.1"/>
</dbReference>
<proteinExistence type="predicted"/>
<sequence>MTEPVEAVGGGVFYGDLAPWWPLISSPDEHVEEAAFAAELLAGAEPPTRTVLELGSGGGSNAHHLQQRFAMTLVDLSEQMLAVSRELNPDCEHLAGDMRTLRLGRTFDAVFVHDAIEYMTTEDDLRAAVATAYVHCRPGGVAVLVPDDIAENFEPGTEHGGRDAADGRGVRYLSWSTDPDPSDSTTTTEYAFLLRSPDGSVRVAHDTHVLGLFPRETWLRVLADAGFEARSVAEVTTDDRLPREFFVGRRPAETSSS</sequence>
<dbReference type="PANTHER" id="PTHR43464">
    <property type="entry name" value="METHYLTRANSFERASE"/>
    <property type="match status" value="1"/>
</dbReference>
<reference evidence="6" key="1">
    <citation type="journal article" date="2019" name="Int. J. Syst. Evol. Microbiol.">
        <title>The Global Catalogue of Microorganisms (GCM) 10K type strain sequencing project: providing services to taxonomists for standard genome sequencing and annotation.</title>
        <authorList>
            <consortium name="The Broad Institute Genomics Platform"/>
            <consortium name="The Broad Institute Genome Sequencing Center for Infectious Disease"/>
            <person name="Wu L."/>
            <person name="Ma J."/>
        </authorList>
    </citation>
    <scope>NUCLEOTIDE SEQUENCE [LARGE SCALE GENOMIC DNA]</scope>
    <source>
        <strain evidence="6">JCM 16540</strain>
    </source>
</reference>
<keyword evidence="3" id="KW-0949">S-adenosyl-L-methionine</keyword>
<evidence type="ECO:0000256" key="3">
    <source>
        <dbReference type="ARBA" id="ARBA00022691"/>
    </source>
</evidence>
<evidence type="ECO:0000256" key="2">
    <source>
        <dbReference type="ARBA" id="ARBA00022679"/>
    </source>
</evidence>
<accession>A0ABP6XEE6</accession>
<evidence type="ECO:0000256" key="1">
    <source>
        <dbReference type="ARBA" id="ARBA00022603"/>
    </source>
</evidence>
<name>A0ABP6XEE6_9ACTN</name>
<dbReference type="SUPFAM" id="SSF53335">
    <property type="entry name" value="S-adenosyl-L-methionine-dependent methyltransferases"/>
    <property type="match status" value="1"/>
</dbReference>
<evidence type="ECO:0000313" key="6">
    <source>
        <dbReference type="Proteomes" id="UP001500767"/>
    </source>
</evidence>
<dbReference type="EMBL" id="BAAAYR010000002">
    <property type="protein sequence ID" value="GAA3564834.1"/>
    <property type="molecule type" value="Genomic_DNA"/>
</dbReference>
<keyword evidence="1" id="KW-0489">Methyltransferase</keyword>
<organism evidence="5 6">
    <name type="scientific">Microlunatus spumicola</name>
    <dbReference type="NCBI Taxonomy" id="81499"/>
    <lineage>
        <taxon>Bacteria</taxon>
        <taxon>Bacillati</taxon>
        <taxon>Actinomycetota</taxon>
        <taxon>Actinomycetes</taxon>
        <taxon>Propionibacteriales</taxon>
        <taxon>Propionibacteriaceae</taxon>
        <taxon>Microlunatus</taxon>
    </lineage>
</organism>
<dbReference type="Gene3D" id="3.40.50.150">
    <property type="entry name" value="Vaccinia Virus protein VP39"/>
    <property type="match status" value="1"/>
</dbReference>
<feature type="domain" description="Methyltransferase" evidence="4">
    <location>
        <begin position="51"/>
        <end position="140"/>
    </location>
</feature>
<dbReference type="CDD" id="cd02440">
    <property type="entry name" value="AdoMet_MTases"/>
    <property type="match status" value="1"/>
</dbReference>